<keyword evidence="2" id="KW-1185">Reference proteome</keyword>
<sequence>MEAALAQVDRQAATGHQQWVKEQRQQACAKLLDAHSAAEDTLKRAAVAIRRGEQFPAAERDAFRGQVSAMQSCTSQLALWGPEAVVVLAQVLRAATADAAQALKLAEQEAGQGAVESEVRWQDWMERSEHVTDVRTQFLDRAGEVLRDPDQPVA</sequence>
<reference evidence="2" key="1">
    <citation type="journal article" date="2019" name="Int. J. Syst. Evol. Microbiol.">
        <title>The Global Catalogue of Microorganisms (GCM) 10K type strain sequencing project: providing services to taxonomists for standard genome sequencing and annotation.</title>
        <authorList>
            <consortium name="The Broad Institute Genomics Platform"/>
            <consortium name="The Broad Institute Genome Sequencing Center for Infectious Disease"/>
            <person name="Wu L."/>
            <person name="Ma J."/>
        </authorList>
    </citation>
    <scope>NUCLEOTIDE SEQUENCE [LARGE SCALE GENOMIC DNA]</scope>
    <source>
        <strain evidence="2">CGMCC 4.7349</strain>
    </source>
</reference>
<comment type="caution">
    <text evidence="1">The sequence shown here is derived from an EMBL/GenBank/DDBJ whole genome shotgun (WGS) entry which is preliminary data.</text>
</comment>
<dbReference type="EMBL" id="BMNG01000013">
    <property type="protein sequence ID" value="GGO52196.1"/>
    <property type="molecule type" value="Genomic_DNA"/>
</dbReference>
<organism evidence="1 2">
    <name type="scientific">Streptomyces lasiicapitis</name>
    <dbReference type="NCBI Taxonomy" id="1923961"/>
    <lineage>
        <taxon>Bacteria</taxon>
        <taxon>Bacillati</taxon>
        <taxon>Actinomycetota</taxon>
        <taxon>Actinomycetes</taxon>
        <taxon>Kitasatosporales</taxon>
        <taxon>Streptomycetaceae</taxon>
        <taxon>Streptomyces</taxon>
    </lineage>
</organism>
<proteinExistence type="predicted"/>
<accession>A0ABQ2MI56</accession>
<evidence type="ECO:0000313" key="1">
    <source>
        <dbReference type="EMBL" id="GGO52196.1"/>
    </source>
</evidence>
<evidence type="ECO:0000313" key="2">
    <source>
        <dbReference type="Proteomes" id="UP000656881"/>
    </source>
</evidence>
<dbReference type="Proteomes" id="UP000656881">
    <property type="component" value="Unassembled WGS sequence"/>
</dbReference>
<name>A0ABQ2MI56_9ACTN</name>
<gene>
    <name evidence="1" type="ORF">GCM10012286_56650</name>
</gene>
<protein>
    <submittedName>
        <fullName evidence="1">Uncharacterized protein</fullName>
    </submittedName>
</protein>